<feature type="compositionally biased region" description="Basic and acidic residues" evidence="1">
    <location>
        <begin position="154"/>
        <end position="170"/>
    </location>
</feature>
<sequence>MGGGAFFSVEGEGFRVARPLSDDRQAGRQRRRKTTLLIGFGLEQLAGRRSKGAEAMREDKEEEGRKNKVIQESTRERAIMKRLPRVVLLAVEAVVCLHLSFAFDVNVAPRTGRVTSTTRLDAAAPRRSRRSASDRPRRPPPTSSPRSSKGTTQVEERKRAPHQFDHTKDVARPFVDDPVRYVKLQDPNEGAPLLHLGEEEHGTLVEEGSHIQSYSLDELFPEAGEFSRKFCSSNSFRSAMRHAMREDVFDSTPSYSGLSEKARRMLLLPDSSIQGSWNCKQFTSEDGQCRMKKLTEVLKEYLGEDVAPSGDEFMETVGALCGS</sequence>
<feature type="region of interest" description="Disordered" evidence="1">
    <location>
        <begin position="116"/>
        <end position="170"/>
    </location>
</feature>
<name>K0S764_THAOC</name>
<proteinExistence type="predicted"/>
<feature type="non-terminal residue" evidence="2">
    <location>
        <position position="323"/>
    </location>
</feature>
<keyword evidence="3" id="KW-1185">Reference proteome</keyword>
<evidence type="ECO:0000313" key="2">
    <source>
        <dbReference type="EMBL" id="EJK56706.1"/>
    </source>
</evidence>
<dbReference type="AlphaFoldDB" id="K0S764"/>
<protein>
    <submittedName>
        <fullName evidence="2">Uncharacterized protein</fullName>
    </submittedName>
</protein>
<feature type="region of interest" description="Disordered" evidence="1">
    <location>
        <begin position="49"/>
        <end position="69"/>
    </location>
</feature>
<reference evidence="2 3" key="1">
    <citation type="journal article" date="2012" name="Genome Biol.">
        <title>Genome and low-iron response of an oceanic diatom adapted to chronic iron limitation.</title>
        <authorList>
            <person name="Lommer M."/>
            <person name="Specht M."/>
            <person name="Roy A.S."/>
            <person name="Kraemer L."/>
            <person name="Andreson R."/>
            <person name="Gutowska M.A."/>
            <person name="Wolf J."/>
            <person name="Bergner S.V."/>
            <person name="Schilhabel M.B."/>
            <person name="Klostermeier U.C."/>
            <person name="Beiko R.G."/>
            <person name="Rosenstiel P."/>
            <person name="Hippler M."/>
            <person name="Laroche J."/>
        </authorList>
    </citation>
    <scope>NUCLEOTIDE SEQUENCE [LARGE SCALE GENOMIC DNA]</scope>
    <source>
        <strain evidence="2 3">CCMP1005</strain>
    </source>
</reference>
<evidence type="ECO:0000256" key="1">
    <source>
        <dbReference type="SAM" id="MobiDB-lite"/>
    </source>
</evidence>
<evidence type="ECO:0000313" key="3">
    <source>
        <dbReference type="Proteomes" id="UP000266841"/>
    </source>
</evidence>
<dbReference type="EMBL" id="AGNL01030768">
    <property type="protein sequence ID" value="EJK56706.1"/>
    <property type="molecule type" value="Genomic_DNA"/>
</dbReference>
<gene>
    <name evidence="2" type="ORF">THAOC_23351</name>
</gene>
<dbReference type="OrthoDB" id="497525at2759"/>
<dbReference type="Proteomes" id="UP000266841">
    <property type="component" value="Unassembled WGS sequence"/>
</dbReference>
<organism evidence="2 3">
    <name type="scientific">Thalassiosira oceanica</name>
    <name type="common">Marine diatom</name>
    <dbReference type="NCBI Taxonomy" id="159749"/>
    <lineage>
        <taxon>Eukaryota</taxon>
        <taxon>Sar</taxon>
        <taxon>Stramenopiles</taxon>
        <taxon>Ochrophyta</taxon>
        <taxon>Bacillariophyta</taxon>
        <taxon>Coscinodiscophyceae</taxon>
        <taxon>Thalassiosirophycidae</taxon>
        <taxon>Thalassiosirales</taxon>
        <taxon>Thalassiosiraceae</taxon>
        <taxon>Thalassiosira</taxon>
    </lineage>
</organism>
<accession>K0S764</accession>
<feature type="compositionally biased region" description="Basic and acidic residues" evidence="1">
    <location>
        <begin position="51"/>
        <end position="66"/>
    </location>
</feature>
<comment type="caution">
    <text evidence="2">The sequence shown here is derived from an EMBL/GenBank/DDBJ whole genome shotgun (WGS) entry which is preliminary data.</text>
</comment>